<dbReference type="EMBL" id="LT670818">
    <property type="protein sequence ID" value="SHG30565.1"/>
    <property type="molecule type" value="Genomic_DNA"/>
</dbReference>
<feature type="binding site" description="axial binding residue" evidence="13">
    <location>
        <position position="227"/>
    </location>
    <ligand>
        <name>heme c</name>
        <dbReference type="ChEBI" id="CHEBI:61717"/>
        <label>2</label>
    </ligand>
    <ligandPart>
        <name>Fe</name>
        <dbReference type="ChEBI" id="CHEBI:18248"/>
    </ligandPart>
</feature>
<evidence type="ECO:0000256" key="14">
    <source>
        <dbReference type="SAM" id="Phobius"/>
    </source>
</evidence>
<dbReference type="InterPro" id="IPR014353">
    <property type="entry name" value="Membr-bd_ADH_cyt_c"/>
</dbReference>
<gene>
    <name evidence="16" type="ORF">SAMN05444169_1736</name>
</gene>
<feature type="binding site" description="axial binding residue" evidence="13">
    <location>
        <position position="360"/>
    </location>
    <ligand>
        <name>heme c</name>
        <dbReference type="ChEBI" id="CHEBI:61717"/>
        <label>3</label>
    </ligand>
    <ligandPart>
        <name>Fe</name>
        <dbReference type="ChEBI" id="CHEBI:18248"/>
    </ligandPart>
</feature>
<feature type="binding site" description="covalent" evidence="12">
    <location>
        <position position="77"/>
    </location>
    <ligand>
        <name>heme c</name>
        <dbReference type="ChEBI" id="CHEBI:61717"/>
        <label>1</label>
    </ligand>
</feature>
<proteinExistence type="predicted"/>
<evidence type="ECO:0000256" key="9">
    <source>
        <dbReference type="ARBA" id="ARBA00022982"/>
    </source>
</evidence>
<comment type="subcellular location">
    <subcellularLocation>
        <location evidence="1">Cell membrane</location>
    </subcellularLocation>
</comment>
<protein>
    <submittedName>
        <fullName evidence="16">Cytochrome c, mono-and diheme variants</fullName>
    </submittedName>
</protein>
<feature type="binding site" description="covalent" evidence="12">
    <location>
        <position position="359"/>
    </location>
    <ligand>
        <name>heme c</name>
        <dbReference type="ChEBI" id="CHEBI:61717"/>
        <label>3</label>
    </ligand>
</feature>
<evidence type="ECO:0000256" key="8">
    <source>
        <dbReference type="ARBA" id="ARBA00022737"/>
    </source>
</evidence>
<keyword evidence="3" id="KW-1003">Cell membrane</keyword>
<dbReference type="Pfam" id="PF00034">
    <property type="entry name" value="Cytochrom_C"/>
    <property type="match status" value="1"/>
</dbReference>
<evidence type="ECO:0000256" key="2">
    <source>
        <dbReference type="ARBA" id="ARBA00022448"/>
    </source>
</evidence>
<keyword evidence="4 12" id="KW-0349">Heme</keyword>
<dbReference type="PIRSF" id="PIRSF000018">
    <property type="entry name" value="Mb_ADH_cyt_c"/>
    <property type="match status" value="1"/>
</dbReference>
<dbReference type="Pfam" id="PF13442">
    <property type="entry name" value="Cytochrome_CBB3"/>
    <property type="match status" value="1"/>
</dbReference>
<dbReference type="PROSITE" id="PS51007">
    <property type="entry name" value="CYTC"/>
    <property type="match status" value="3"/>
</dbReference>
<keyword evidence="11 14" id="KW-0472">Membrane</keyword>
<comment type="cofactor">
    <cofactor evidence="12">
        <name>heme c</name>
        <dbReference type="ChEBI" id="CHEBI:61717"/>
    </cofactor>
    <text evidence="12">Binds 3 heme c groups covalently per subunit.</text>
</comment>
<feature type="binding site" description="axial binding residue" evidence="13">
    <location>
        <position position="81"/>
    </location>
    <ligand>
        <name>heme c</name>
        <dbReference type="ChEBI" id="CHEBI:61717"/>
        <label>1</label>
    </ligand>
    <ligandPart>
        <name>Fe</name>
        <dbReference type="ChEBI" id="CHEBI:18248"/>
    </ligandPart>
</feature>
<evidence type="ECO:0000256" key="13">
    <source>
        <dbReference type="PIRSR" id="PIRSR000018-51"/>
    </source>
</evidence>
<keyword evidence="6 13" id="KW-0479">Metal-binding</keyword>
<keyword evidence="2" id="KW-0813">Transport</keyword>
<dbReference type="InterPro" id="IPR036909">
    <property type="entry name" value="Cyt_c-like_dom_sf"/>
</dbReference>
<dbReference type="InterPro" id="IPR009056">
    <property type="entry name" value="Cyt_c-like_dom"/>
</dbReference>
<feature type="binding site" description="covalent" evidence="12">
    <location>
        <position position="80"/>
    </location>
    <ligand>
        <name>heme c</name>
        <dbReference type="ChEBI" id="CHEBI:61717"/>
        <label>1</label>
    </ligand>
</feature>
<dbReference type="GO" id="GO:0016614">
    <property type="term" value="F:oxidoreductase activity, acting on CH-OH group of donors"/>
    <property type="evidence" value="ECO:0007669"/>
    <property type="project" value="InterPro"/>
</dbReference>
<evidence type="ECO:0000256" key="1">
    <source>
        <dbReference type="ARBA" id="ARBA00004236"/>
    </source>
</evidence>
<name>A0A1M5IQS1_9BRAD</name>
<evidence type="ECO:0000256" key="4">
    <source>
        <dbReference type="ARBA" id="ARBA00022617"/>
    </source>
</evidence>
<evidence type="ECO:0000256" key="7">
    <source>
        <dbReference type="ARBA" id="ARBA00022729"/>
    </source>
</evidence>
<dbReference type="InterPro" id="IPR008168">
    <property type="entry name" value="Cyt_C_IC"/>
</dbReference>
<feature type="domain" description="Cytochrome c" evidence="15">
    <location>
        <begin position="208"/>
        <end position="317"/>
    </location>
</feature>
<dbReference type="GO" id="GO:0005886">
    <property type="term" value="C:plasma membrane"/>
    <property type="evidence" value="ECO:0007669"/>
    <property type="project" value="UniProtKB-SubCell"/>
</dbReference>
<keyword evidence="14" id="KW-1133">Transmembrane helix</keyword>
<feature type="binding site" description="covalent" evidence="12">
    <location>
        <position position="223"/>
    </location>
    <ligand>
        <name>heme c</name>
        <dbReference type="ChEBI" id="CHEBI:61717"/>
        <label>2</label>
    </ligand>
</feature>
<dbReference type="GO" id="GO:0005506">
    <property type="term" value="F:iron ion binding"/>
    <property type="evidence" value="ECO:0007669"/>
    <property type="project" value="InterPro"/>
</dbReference>
<evidence type="ECO:0000256" key="12">
    <source>
        <dbReference type="PIRSR" id="PIRSR000018-50"/>
    </source>
</evidence>
<evidence type="ECO:0000256" key="6">
    <source>
        <dbReference type="ARBA" id="ARBA00022723"/>
    </source>
</evidence>
<feature type="domain" description="Cytochrome c" evidence="15">
    <location>
        <begin position="343"/>
        <end position="430"/>
    </location>
</feature>
<dbReference type="RefSeq" id="WP_079565602.1">
    <property type="nucleotide sequence ID" value="NZ_LT670818.1"/>
</dbReference>
<accession>A0A1M5IQS1</accession>
<dbReference type="GO" id="GO:0009055">
    <property type="term" value="F:electron transfer activity"/>
    <property type="evidence" value="ECO:0007669"/>
    <property type="project" value="InterPro"/>
</dbReference>
<evidence type="ECO:0000313" key="17">
    <source>
        <dbReference type="Proteomes" id="UP000190675"/>
    </source>
</evidence>
<dbReference type="OrthoDB" id="9811281at2"/>
<evidence type="ECO:0000259" key="15">
    <source>
        <dbReference type="PROSITE" id="PS51007"/>
    </source>
</evidence>
<sequence length="449" mass="47703">MKRAVNKCWYIIPCVVVGVALAGFLWIVLGPGPMDFAGGTRVRIADSHGPNPTGVPAELANANLVERGQYLARAADCEACHTAPGGTPFAGGLAFVLPFGTLYSTNITPDPETGVGQYSDADFLKALHSGIDREGRHLYPAMPFASYTLISDSDALAIKAYLFSLKPVHAPPRDDTLIFPFNERWLMGIWSFLFNPDQRFEPNIAQSADWNRGAYLAEALGHCGECHTPRDLFQALDNRQKFVGAIAAGWRAYNITNDRDSGVGAFSNTELSQYLAIGHANGHGTSAGPMAEAVDKSLSKLTQSDIAAMVVYLRSVPAISTPDLPAPKQTPASADHRQSVAANVDPLGKAVFEGTCASCHSWTGVSKLTPFATLTGARAVNDPTAINVAQVIISGAERRTPAGRAFMPAFGGAYSDSEIAAVANYVTARFGAQHSAITPEDVAKLRGLP</sequence>
<feature type="binding site" description="covalent" evidence="12">
    <location>
        <position position="356"/>
    </location>
    <ligand>
        <name>heme c</name>
        <dbReference type="ChEBI" id="CHEBI:61717"/>
        <label>3</label>
    </ligand>
</feature>
<dbReference type="AlphaFoldDB" id="A0A1M5IQS1"/>
<evidence type="ECO:0000256" key="5">
    <source>
        <dbReference type="ARBA" id="ARBA00022660"/>
    </source>
</evidence>
<dbReference type="Proteomes" id="UP000190675">
    <property type="component" value="Chromosome I"/>
</dbReference>
<feature type="binding site" description="covalent" evidence="12">
    <location>
        <position position="226"/>
    </location>
    <ligand>
        <name>heme c</name>
        <dbReference type="ChEBI" id="CHEBI:61717"/>
        <label>2</label>
    </ligand>
</feature>
<organism evidence="16 17">
    <name type="scientific">Bradyrhizobium erythrophlei</name>
    <dbReference type="NCBI Taxonomy" id="1437360"/>
    <lineage>
        <taxon>Bacteria</taxon>
        <taxon>Pseudomonadati</taxon>
        <taxon>Pseudomonadota</taxon>
        <taxon>Alphaproteobacteria</taxon>
        <taxon>Hyphomicrobiales</taxon>
        <taxon>Nitrobacteraceae</taxon>
        <taxon>Bradyrhizobium</taxon>
    </lineage>
</organism>
<feature type="transmembrane region" description="Helical" evidence="14">
    <location>
        <begin position="9"/>
        <end position="29"/>
    </location>
</feature>
<dbReference type="PANTHER" id="PTHR35008:SF8">
    <property type="entry name" value="ALCOHOL DEHYDROGENASE CYTOCHROME C SUBUNIT"/>
    <property type="match status" value="1"/>
</dbReference>
<feature type="domain" description="Cytochrome c" evidence="15">
    <location>
        <begin position="63"/>
        <end position="166"/>
    </location>
</feature>
<evidence type="ECO:0000256" key="3">
    <source>
        <dbReference type="ARBA" id="ARBA00022475"/>
    </source>
</evidence>
<keyword evidence="7" id="KW-0732">Signal</keyword>
<dbReference type="SUPFAM" id="SSF46626">
    <property type="entry name" value="Cytochrome c"/>
    <property type="match status" value="3"/>
</dbReference>
<reference evidence="16 17" key="1">
    <citation type="submission" date="2016-11" db="EMBL/GenBank/DDBJ databases">
        <authorList>
            <person name="Jaros S."/>
            <person name="Januszkiewicz K."/>
            <person name="Wedrychowicz H."/>
        </authorList>
    </citation>
    <scope>NUCLEOTIDE SEQUENCE [LARGE SCALE GENOMIC DNA]</scope>
    <source>
        <strain evidence="16 17">GAS242</strain>
    </source>
</reference>
<evidence type="ECO:0000256" key="11">
    <source>
        <dbReference type="ARBA" id="ARBA00023136"/>
    </source>
</evidence>
<evidence type="ECO:0000256" key="10">
    <source>
        <dbReference type="ARBA" id="ARBA00023004"/>
    </source>
</evidence>
<dbReference type="Gene3D" id="1.10.760.10">
    <property type="entry name" value="Cytochrome c-like domain"/>
    <property type="match status" value="2"/>
</dbReference>
<keyword evidence="10 13" id="KW-0408">Iron</keyword>
<evidence type="ECO:0000313" key="16">
    <source>
        <dbReference type="EMBL" id="SHG30565.1"/>
    </source>
</evidence>
<dbReference type="PRINTS" id="PR00605">
    <property type="entry name" value="CYTCHROMECIC"/>
</dbReference>
<keyword evidence="14" id="KW-0812">Transmembrane</keyword>
<keyword evidence="9" id="KW-0249">Electron transport</keyword>
<dbReference type="GO" id="GO:0020037">
    <property type="term" value="F:heme binding"/>
    <property type="evidence" value="ECO:0007669"/>
    <property type="project" value="InterPro"/>
</dbReference>
<dbReference type="PANTHER" id="PTHR35008">
    <property type="entry name" value="BLL4482 PROTEIN-RELATED"/>
    <property type="match status" value="1"/>
</dbReference>
<keyword evidence="5" id="KW-0679">Respiratory chain</keyword>
<keyword evidence="8" id="KW-0677">Repeat</keyword>
<dbReference type="InterPro" id="IPR051459">
    <property type="entry name" value="Cytochrome_c-type_DH"/>
</dbReference>